<accession>X5GAT1</accession>
<evidence type="ECO:0000313" key="2">
    <source>
        <dbReference type="Proteomes" id="UP000023762"/>
    </source>
</evidence>
<organism evidence="1 2">
    <name type="scientific">Ehrlichia japonica</name>
    <dbReference type="NCBI Taxonomy" id="391036"/>
    <lineage>
        <taxon>Bacteria</taxon>
        <taxon>Pseudomonadati</taxon>
        <taxon>Pseudomonadota</taxon>
        <taxon>Alphaproteobacteria</taxon>
        <taxon>Rickettsiales</taxon>
        <taxon>Anaplasmataceae</taxon>
        <taxon>Ehrlichia</taxon>
    </lineage>
</organism>
<evidence type="ECO:0000313" key="1">
    <source>
        <dbReference type="EMBL" id="AHX04217.1"/>
    </source>
</evidence>
<reference evidence="1 2" key="1">
    <citation type="submission" date="2014-03" db="EMBL/GenBank/DDBJ databases">
        <title>Sequencing and Comparison of Genomes and Transcriptome Profiles of Human Ehrlichiosis Agents.</title>
        <authorList>
            <person name="Lin M."/>
            <person name="Daugherty S.C."/>
            <person name="Nagaraj S."/>
            <person name="Cheng Z."/>
            <person name="Xiong Q."/>
            <person name="Lin F.-Y."/>
            <person name="Sengamalay N."/>
            <person name="Ott S."/>
            <person name="Godinez A."/>
            <person name="Tallon L.J."/>
            <person name="Sadzewicz L."/>
            <person name="Fraser C.M."/>
            <person name="Dunning Hotopp J.C."/>
            <person name="Rikihisa Y."/>
        </authorList>
    </citation>
    <scope>NUCLEOTIDE SEQUENCE [LARGE SCALE GENOMIC DNA]</scope>
    <source>
        <strain evidence="1 2">HF</strain>
    </source>
</reference>
<protein>
    <submittedName>
        <fullName evidence="1">Uncharacterized protein</fullName>
    </submittedName>
</protein>
<sequence>MTTYLTIKLDIIFSHQEYIQVSIVDTTQKIFNIASTSIQHTFYTALKIFDTVFL</sequence>
<dbReference type="Proteomes" id="UP000023762">
    <property type="component" value="Chromosome"/>
</dbReference>
<keyword evidence="2" id="KW-1185">Reference proteome</keyword>
<dbReference type="EMBL" id="CP007474">
    <property type="protein sequence ID" value="AHX04217.1"/>
    <property type="molecule type" value="Genomic_DNA"/>
</dbReference>
<gene>
    <name evidence="1" type="ORF">EHF_0176</name>
</gene>
<dbReference type="HOGENOM" id="CLU_3042972_0_0_5"/>
<dbReference type="KEGG" id="ehh:EHF_0176"/>
<dbReference type="AlphaFoldDB" id="X5GAT1"/>
<proteinExistence type="predicted"/>
<name>X5GAT1_9RICK</name>